<feature type="domain" description="RagB/SusD" evidence="6">
    <location>
        <begin position="317"/>
        <end position="460"/>
    </location>
</feature>
<dbReference type="GO" id="GO:0009279">
    <property type="term" value="C:cell outer membrane"/>
    <property type="evidence" value="ECO:0007669"/>
    <property type="project" value="UniProtKB-SubCell"/>
</dbReference>
<gene>
    <name evidence="8" type="ORF">HZF10_13445</name>
</gene>
<dbReference type="Proteomes" id="UP000535020">
    <property type="component" value="Unassembled WGS sequence"/>
</dbReference>
<dbReference type="AlphaFoldDB" id="A0A7Y9C7Y7"/>
<evidence type="ECO:0000313" key="8">
    <source>
        <dbReference type="EMBL" id="NYA71928.1"/>
    </source>
</evidence>
<dbReference type="Gene3D" id="1.25.40.390">
    <property type="match status" value="1"/>
</dbReference>
<sequence length="460" mass="50996">MKTKSFIFWLAAIVAAAPFYSCEDYLEVGVPDSQLSSGNVFADAGTAQAALLDVYAKLRNTSLLPGDTGGIGLMLGNAADELTCYGNTNSPEEYFFENGVLPANPQVTTWWNNSYNVIYSANSVMEGLEESDGIAADTKDRLYGEALFLRTLVHFYLLNLYGDVPYVPTTDYRQNAAIGKMTPEMLYPILVADLQTAIGLLPDDYPSESRTRANKSTAIALLAKMYLYMGLYEQAQTQATLVIENPAYPWNDDLATVFLKDSPSTIWQLQPNYAGENTLEAVSYIFFSGPPPNRAMSGSLANAFEAGDLRFAQWVGSVTDGTDTWYYPYKYKAQDFTDSSQEYSIVTRLEELYLIRAEAFAMQGNLAAAAQDVNKIRVRAGLAEVFPADQQEMLTAIVQERRIELFCEHGQRWFDLKRLGLSDAVLGPQKPGWDATDVLLPLPETELQLNPNLLPQNPGY</sequence>
<evidence type="ECO:0000256" key="5">
    <source>
        <dbReference type="ARBA" id="ARBA00023237"/>
    </source>
</evidence>
<dbReference type="CDD" id="cd08977">
    <property type="entry name" value="SusD"/>
    <property type="match status" value="1"/>
</dbReference>
<proteinExistence type="inferred from homology"/>
<organism evidence="8 9">
    <name type="scientific">Flavobacterium agri</name>
    <dbReference type="NCBI Taxonomy" id="2743471"/>
    <lineage>
        <taxon>Bacteria</taxon>
        <taxon>Pseudomonadati</taxon>
        <taxon>Bacteroidota</taxon>
        <taxon>Flavobacteriia</taxon>
        <taxon>Flavobacteriales</taxon>
        <taxon>Flavobacteriaceae</taxon>
        <taxon>Flavobacterium</taxon>
    </lineage>
</organism>
<evidence type="ECO:0000313" key="9">
    <source>
        <dbReference type="Proteomes" id="UP000535020"/>
    </source>
</evidence>
<comment type="similarity">
    <text evidence="2">Belongs to the SusD family.</text>
</comment>
<keyword evidence="3" id="KW-0732">Signal</keyword>
<protein>
    <submittedName>
        <fullName evidence="8">RagB/SusD family nutrient uptake outer membrane protein</fullName>
    </submittedName>
</protein>
<dbReference type="InterPro" id="IPR012944">
    <property type="entry name" value="SusD_RagB_dom"/>
</dbReference>
<dbReference type="RefSeq" id="WP_176006740.1">
    <property type="nucleotide sequence ID" value="NZ_JABWMI010000015.1"/>
</dbReference>
<keyword evidence="5" id="KW-0998">Cell outer membrane</keyword>
<evidence type="ECO:0000256" key="1">
    <source>
        <dbReference type="ARBA" id="ARBA00004442"/>
    </source>
</evidence>
<name>A0A7Y9C7Y7_9FLAO</name>
<keyword evidence="4" id="KW-0472">Membrane</keyword>
<evidence type="ECO:0000256" key="3">
    <source>
        <dbReference type="ARBA" id="ARBA00022729"/>
    </source>
</evidence>
<dbReference type="InterPro" id="IPR011990">
    <property type="entry name" value="TPR-like_helical_dom_sf"/>
</dbReference>
<feature type="domain" description="SusD-like N-terminal" evidence="7">
    <location>
        <begin position="100"/>
        <end position="227"/>
    </location>
</feature>
<evidence type="ECO:0000259" key="7">
    <source>
        <dbReference type="Pfam" id="PF14322"/>
    </source>
</evidence>
<evidence type="ECO:0000256" key="4">
    <source>
        <dbReference type="ARBA" id="ARBA00023136"/>
    </source>
</evidence>
<comment type="subcellular location">
    <subcellularLocation>
        <location evidence="1">Cell outer membrane</location>
    </subcellularLocation>
</comment>
<dbReference type="SUPFAM" id="SSF48452">
    <property type="entry name" value="TPR-like"/>
    <property type="match status" value="1"/>
</dbReference>
<accession>A0A7Y9C7Y7</accession>
<dbReference type="InterPro" id="IPR033985">
    <property type="entry name" value="SusD-like_N"/>
</dbReference>
<reference evidence="8 9" key="1">
    <citation type="submission" date="2020-07" db="EMBL/GenBank/DDBJ databases">
        <authorList>
            <person name="Sun Q."/>
        </authorList>
    </citation>
    <scope>NUCLEOTIDE SEQUENCE [LARGE SCALE GENOMIC DNA]</scope>
    <source>
        <strain evidence="8 9">MAH-1</strain>
    </source>
</reference>
<dbReference type="Pfam" id="PF14322">
    <property type="entry name" value="SusD-like_3"/>
    <property type="match status" value="1"/>
</dbReference>
<evidence type="ECO:0000256" key="2">
    <source>
        <dbReference type="ARBA" id="ARBA00006275"/>
    </source>
</evidence>
<dbReference type="EMBL" id="JACBJI010000006">
    <property type="protein sequence ID" value="NYA71928.1"/>
    <property type="molecule type" value="Genomic_DNA"/>
</dbReference>
<keyword evidence="9" id="KW-1185">Reference proteome</keyword>
<dbReference type="Pfam" id="PF07980">
    <property type="entry name" value="SusD_RagB"/>
    <property type="match status" value="1"/>
</dbReference>
<evidence type="ECO:0000259" key="6">
    <source>
        <dbReference type="Pfam" id="PF07980"/>
    </source>
</evidence>
<comment type="caution">
    <text evidence="8">The sequence shown here is derived from an EMBL/GenBank/DDBJ whole genome shotgun (WGS) entry which is preliminary data.</text>
</comment>